<protein>
    <submittedName>
        <fullName evidence="3">Uncharacterized protein</fullName>
    </submittedName>
</protein>
<gene>
    <name evidence="3" type="ORF">Ahy_B08g092375</name>
</gene>
<evidence type="ECO:0000256" key="1">
    <source>
        <dbReference type="SAM" id="MobiDB-lite"/>
    </source>
</evidence>
<dbReference type="EMBL" id="SDMP01000018">
    <property type="protein sequence ID" value="RYQ96576.1"/>
    <property type="molecule type" value="Genomic_DNA"/>
</dbReference>
<feature type="compositionally biased region" description="Polar residues" evidence="1">
    <location>
        <begin position="15"/>
        <end position="28"/>
    </location>
</feature>
<keyword evidence="2" id="KW-0812">Transmembrane</keyword>
<comment type="caution">
    <text evidence="3">The sequence shown here is derived from an EMBL/GenBank/DDBJ whole genome shotgun (WGS) entry which is preliminary data.</text>
</comment>
<evidence type="ECO:0000313" key="4">
    <source>
        <dbReference type="Proteomes" id="UP000289738"/>
    </source>
</evidence>
<feature type="region of interest" description="Disordered" evidence="1">
    <location>
        <begin position="1"/>
        <end position="28"/>
    </location>
</feature>
<evidence type="ECO:0000256" key="2">
    <source>
        <dbReference type="SAM" id="Phobius"/>
    </source>
</evidence>
<proteinExistence type="predicted"/>
<organism evidence="3 4">
    <name type="scientific">Arachis hypogaea</name>
    <name type="common">Peanut</name>
    <dbReference type="NCBI Taxonomy" id="3818"/>
    <lineage>
        <taxon>Eukaryota</taxon>
        <taxon>Viridiplantae</taxon>
        <taxon>Streptophyta</taxon>
        <taxon>Embryophyta</taxon>
        <taxon>Tracheophyta</taxon>
        <taxon>Spermatophyta</taxon>
        <taxon>Magnoliopsida</taxon>
        <taxon>eudicotyledons</taxon>
        <taxon>Gunneridae</taxon>
        <taxon>Pentapetalae</taxon>
        <taxon>rosids</taxon>
        <taxon>fabids</taxon>
        <taxon>Fabales</taxon>
        <taxon>Fabaceae</taxon>
        <taxon>Papilionoideae</taxon>
        <taxon>50 kb inversion clade</taxon>
        <taxon>dalbergioids sensu lato</taxon>
        <taxon>Dalbergieae</taxon>
        <taxon>Pterocarpus clade</taxon>
        <taxon>Arachis</taxon>
    </lineage>
</organism>
<feature type="region of interest" description="Disordered" evidence="1">
    <location>
        <begin position="51"/>
        <end position="83"/>
    </location>
</feature>
<evidence type="ECO:0000313" key="3">
    <source>
        <dbReference type="EMBL" id="RYQ96576.1"/>
    </source>
</evidence>
<keyword evidence="2" id="KW-1133">Transmembrane helix</keyword>
<keyword evidence="2" id="KW-0472">Membrane</keyword>
<accession>A0A444Y3Y6</accession>
<dbReference type="AlphaFoldDB" id="A0A444Y3Y6"/>
<dbReference type="Proteomes" id="UP000289738">
    <property type="component" value="Chromosome B08"/>
</dbReference>
<reference evidence="3 4" key="1">
    <citation type="submission" date="2019-01" db="EMBL/GenBank/DDBJ databases">
        <title>Sequencing of cultivated peanut Arachis hypogaea provides insights into genome evolution and oil improvement.</title>
        <authorList>
            <person name="Chen X."/>
        </authorList>
    </citation>
    <scope>NUCLEOTIDE SEQUENCE [LARGE SCALE GENOMIC DNA]</scope>
    <source>
        <strain evidence="4">cv. Fuhuasheng</strain>
        <tissue evidence="3">Leaves</tissue>
    </source>
</reference>
<keyword evidence="4" id="KW-1185">Reference proteome</keyword>
<feature type="transmembrane region" description="Helical" evidence="2">
    <location>
        <begin position="108"/>
        <end position="128"/>
    </location>
</feature>
<sequence>MLMMGGGSTAGGSSVHSPSSWNRTRTPSKSIRLGLPKWCSCGYWPILRWSGTDSNPNKPFYDSPNYNADSENDEHVDKSESSGDDYQVKVNFDWRLWRLEEDVRMQKVITQLLVLVVSVLIVLIVILYCK</sequence>
<feature type="compositionally biased region" description="Gly residues" evidence="1">
    <location>
        <begin position="1"/>
        <end position="10"/>
    </location>
</feature>
<name>A0A444Y3Y6_ARAHY</name>